<evidence type="ECO:0000259" key="4">
    <source>
        <dbReference type="Pfam" id="PF00534"/>
    </source>
</evidence>
<dbReference type="Proteomes" id="UP001056535">
    <property type="component" value="Chromosome"/>
</dbReference>
<gene>
    <name evidence="6" type="ORF">NF557_16120</name>
</gene>
<accession>A0ABY4YH59</accession>
<dbReference type="InterPro" id="IPR050194">
    <property type="entry name" value="Glycosyltransferase_grp1"/>
</dbReference>
<evidence type="ECO:0000256" key="1">
    <source>
        <dbReference type="ARBA" id="ARBA00021292"/>
    </source>
</evidence>
<dbReference type="EMBL" id="CP099490">
    <property type="protein sequence ID" value="USQ76096.1"/>
    <property type="molecule type" value="Genomic_DNA"/>
</dbReference>
<name>A0ABY4YH59_9MICO</name>
<keyword evidence="7" id="KW-1185">Reference proteome</keyword>
<proteinExistence type="predicted"/>
<keyword evidence="2" id="KW-0328">Glycosyltransferase</keyword>
<sequence length="346" mass="38555">MARVGHTVAFVGNAHDIDLPFTGVTLHTIQRRGRLGRLTLGSLEAVRLALTTNPEIVHLHDPELTWSIIPLRLKGIKVVYDAHEDLPQQVLSKEYLNRWMRPLGSWAAHVIVKLASASDIIVAATETIATRFPSDKTVVVRNFPILRASDAETSMKYRTNAVGYVGVMGATRGTKEMVEAFAHPDFPSTWKAIIAGIGSPENFLGTLRLSDGWNKVDYRGFVSADDARDLLKECKVGIVTLRRTPAYLDSLPTKMFEYFAAGIPAVASDFPLWRSIIEEYDCGILVNEESPEEIARAVGRYAEDPELLTRHSHNARKAALGDLNWNREEKVMLAAYERLAQIPEPR</sequence>
<evidence type="ECO:0000259" key="5">
    <source>
        <dbReference type="Pfam" id="PF13439"/>
    </source>
</evidence>
<dbReference type="PANTHER" id="PTHR45947">
    <property type="entry name" value="SULFOQUINOVOSYL TRANSFERASE SQD2"/>
    <property type="match status" value="1"/>
</dbReference>
<dbReference type="PANTHER" id="PTHR45947:SF3">
    <property type="entry name" value="SULFOQUINOVOSYL TRANSFERASE SQD2"/>
    <property type="match status" value="1"/>
</dbReference>
<dbReference type="RefSeq" id="WP_252620791.1">
    <property type="nucleotide sequence ID" value="NZ_CP099490.1"/>
</dbReference>
<dbReference type="InterPro" id="IPR028098">
    <property type="entry name" value="Glyco_trans_4-like_N"/>
</dbReference>
<protein>
    <recommendedName>
        <fullName evidence="1">D-inositol 3-phosphate glycosyltransferase</fullName>
    </recommendedName>
</protein>
<evidence type="ECO:0000256" key="2">
    <source>
        <dbReference type="ARBA" id="ARBA00022676"/>
    </source>
</evidence>
<evidence type="ECO:0000256" key="3">
    <source>
        <dbReference type="ARBA" id="ARBA00022679"/>
    </source>
</evidence>
<dbReference type="CDD" id="cd03794">
    <property type="entry name" value="GT4_WbuB-like"/>
    <property type="match status" value="1"/>
</dbReference>
<dbReference type="Gene3D" id="3.40.50.2000">
    <property type="entry name" value="Glycogen Phosphorylase B"/>
    <property type="match status" value="2"/>
</dbReference>
<evidence type="ECO:0000313" key="7">
    <source>
        <dbReference type="Proteomes" id="UP001056535"/>
    </source>
</evidence>
<dbReference type="SUPFAM" id="SSF53756">
    <property type="entry name" value="UDP-Glycosyltransferase/glycogen phosphorylase"/>
    <property type="match status" value="1"/>
</dbReference>
<dbReference type="Pfam" id="PF13439">
    <property type="entry name" value="Glyco_transf_4"/>
    <property type="match status" value="1"/>
</dbReference>
<evidence type="ECO:0000313" key="6">
    <source>
        <dbReference type="EMBL" id="USQ76096.1"/>
    </source>
</evidence>
<keyword evidence="3" id="KW-0808">Transferase</keyword>
<dbReference type="Pfam" id="PF00534">
    <property type="entry name" value="Glycos_transf_1"/>
    <property type="match status" value="1"/>
</dbReference>
<feature type="domain" description="Glycosyltransferase subfamily 4-like N-terminal" evidence="5">
    <location>
        <begin position="1"/>
        <end position="132"/>
    </location>
</feature>
<dbReference type="InterPro" id="IPR001296">
    <property type="entry name" value="Glyco_trans_1"/>
</dbReference>
<feature type="domain" description="Glycosyl transferase family 1" evidence="4">
    <location>
        <begin position="159"/>
        <end position="317"/>
    </location>
</feature>
<reference evidence="6" key="1">
    <citation type="submission" date="2022-06" db="EMBL/GenBank/DDBJ databases">
        <title>Ornithinimicrobium JY.X270.</title>
        <authorList>
            <person name="Huang Y."/>
        </authorList>
    </citation>
    <scope>NUCLEOTIDE SEQUENCE</scope>
    <source>
        <strain evidence="6">JY.X270</strain>
    </source>
</reference>
<organism evidence="6 7">
    <name type="scientific">Ornithinimicrobium cryptoxanthini</name>
    <dbReference type="NCBI Taxonomy" id="2934161"/>
    <lineage>
        <taxon>Bacteria</taxon>
        <taxon>Bacillati</taxon>
        <taxon>Actinomycetota</taxon>
        <taxon>Actinomycetes</taxon>
        <taxon>Micrococcales</taxon>
        <taxon>Ornithinimicrobiaceae</taxon>
        <taxon>Ornithinimicrobium</taxon>
    </lineage>
</organism>